<dbReference type="EMBL" id="ML179162">
    <property type="protein sequence ID" value="THU97090.1"/>
    <property type="molecule type" value="Genomic_DNA"/>
</dbReference>
<dbReference type="SUPFAM" id="SSF53098">
    <property type="entry name" value="Ribonuclease H-like"/>
    <property type="match status" value="1"/>
</dbReference>
<name>A0A4S8M4W9_DENBC</name>
<evidence type="ECO:0008006" key="3">
    <source>
        <dbReference type="Google" id="ProtNLM"/>
    </source>
</evidence>
<sequence>SSNGYAFMAIIAHYVDNKGKLVEILIDFRELIGEHSGENMADAVWETLEKFGINNRVSINSYNNVV</sequence>
<dbReference type="InterPro" id="IPR012337">
    <property type="entry name" value="RNaseH-like_sf"/>
</dbReference>
<dbReference type="AlphaFoldDB" id="A0A4S8M4W9"/>
<accession>A0A4S8M4W9</accession>
<dbReference type="OrthoDB" id="3259198at2759"/>
<evidence type="ECO:0000313" key="1">
    <source>
        <dbReference type="EMBL" id="THU97090.1"/>
    </source>
</evidence>
<organism evidence="1 2">
    <name type="scientific">Dendrothele bispora (strain CBS 962.96)</name>
    <dbReference type="NCBI Taxonomy" id="1314807"/>
    <lineage>
        <taxon>Eukaryota</taxon>
        <taxon>Fungi</taxon>
        <taxon>Dikarya</taxon>
        <taxon>Basidiomycota</taxon>
        <taxon>Agaricomycotina</taxon>
        <taxon>Agaricomycetes</taxon>
        <taxon>Agaricomycetidae</taxon>
        <taxon>Agaricales</taxon>
        <taxon>Agaricales incertae sedis</taxon>
        <taxon>Dendrothele</taxon>
    </lineage>
</organism>
<reference evidence="1 2" key="1">
    <citation type="journal article" date="2019" name="Nat. Ecol. Evol.">
        <title>Megaphylogeny resolves global patterns of mushroom evolution.</title>
        <authorList>
            <person name="Varga T."/>
            <person name="Krizsan K."/>
            <person name="Foldi C."/>
            <person name="Dima B."/>
            <person name="Sanchez-Garcia M."/>
            <person name="Sanchez-Ramirez S."/>
            <person name="Szollosi G.J."/>
            <person name="Szarkandi J.G."/>
            <person name="Papp V."/>
            <person name="Albert L."/>
            <person name="Andreopoulos W."/>
            <person name="Angelini C."/>
            <person name="Antonin V."/>
            <person name="Barry K.W."/>
            <person name="Bougher N.L."/>
            <person name="Buchanan P."/>
            <person name="Buyck B."/>
            <person name="Bense V."/>
            <person name="Catcheside P."/>
            <person name="Chovatia M."/>
            <person name="Cooper J."/>
            <person name="Damon W."/>
            <person name="Desjardin D."/>
            <person name="Finy P."/>
            <person name="Geml J."/>
            <person name="Haridas S."/>
            <person name="Hughes K."/>
            <person name="Justo A."/>
            <person name="Karasinski D."/>
            <person name="Kautmanova I."/>
            <person name="Kiss B."/>
            <person name="Kocsube S."/>
            <person name="Kotiranta H."/>
            <person name="LaButti K.M."/>
            <person name="Lechner B.E."/>
            <person name="Liimatainen K."/>
            <person name="Lipzen A."/>
            <person name="Lukacs Z."/>
            <person name="Mihaltcheva S."/>
            <person name="Morgado L.N."/>
            <person name="Niskanen T."/>
            <person name="Noordeloos M.E."/>
            <person name="Ohm R.A."/>
            <person name="Ortiz-Santana B."/>
            <person name="Ovrebo C."/>
            <person name="Racz N."/>
            <person name="Riley R."/>
            <person name="Savchenko A."/>
            <person name="Shiryaev A."/>
            <person name="Soop K."/>
            <person name="Spirin V."/>
            <person name="Szebenyi C."/>
            <person name="Tomsovsky M."/>
            <person name="Tulloss R.E."/>
            <person name="Uehling J."/>
            <person name="Grigoriev I.V."/>
            <person name="Vagvolgyi C."/>
            <person name="Papp T."/>
            <person name="Martin F.M."/>
            <person name="Miettinen O."/>
            <person name="Hibbett D.S."/>
            <person name="Nagy L.G."/>
        </authorList>
    </citation>
    <scope>NUCLEOTIDE SEQUENCE [LARGE SCALE GENOMIC DNA]</scope>
    <source>
        <strain evidence="1 2">CBS 962.96</strain>
    </source>
</reference>
<keyword evidence="2" id="KW-1185">Reference proteome</keyword>
<proteinExistence type="predicted"/>
<protein>
    <recommendedName>
        <fullName evidence="3">DUF659 domain-containing protein</fullName>
    </recommendedName>
</protein>
<dbReference type="Proteomes" id="UP000297245">
    <property type="component" value="Unassembled WGS sequence"/>
</dbReference>
<evidence type="ECO:0000313" key="2">
    <source>
        <dbReference type="Proteomes" id="UP000297245"/>
    </source>
</evidence>
<gene>
    <name evidence="1" type="ORF">K435DRAFT_663241</name>
</gene>
<feature type="non-terminal residue" evidence="1">
    <location>
        <position position="1"/>
    </location>
</feature>